<feature type="binding site" evidence="3">
    <location>
        <position position="105"/>
    </location>
    <ligand>
        <name>Zn(2+)</name>
        <dbReference type="ChEBI" id="CHEBI:29105"/>
    </ligand>
</feature>
<dbReference type="FunFam" id="2.60.11.10:FF:000004">
    <property type="entry name" value="Cytochrome c oxidase subunit 5B"/>
    <property type="match status" value="1"/>
</dbReference>
<evidence type="ECO:0000313" key="4">
    <source>
        <dbReference type="EMBL" id="KAF7988950.1"/>
    </source>
</evidence>
<evidence type="ECO:0000313" key="5">
    <source>
        <dbReference type="Proteomes" id="UP000639338"/>
    </source>
</evidence>
<dbReference type="GO" id="GO:0006123">
    <property type="term" value="P:mitochondrial electron transport, cytochrome c to oxygen"/>
    <property type="evidence" value="ECO:0007669"/>
    <property type="project" value="InterPro"/>
</dbReference>
<keyword evidence="5" id="KW-1185">Reference proteome</keyword>
<keyword evidence="1 3" id="KW-0479">Metal-binding</keyword>
<dbReference type="OrthoDB" id="10249250at2759"/>
<dbReference type="PROSITE" id="PS51359">
    <property type="entry name" value="COX5B_2"/>
    <property type="match status" value="1"/>
</dbReference>
<proteinExistence type="predicted"/>
<feature type="binding site" evidence="3">
    <location>
        <position position="107"/>
    </location>
    <ligand>
        <name>Zn(2+)</name>
        <dbReference type="ChEBI" id="CHEBI:29105"/>
    </ligand>
</feature>
<dbReference type="GO" id="GO:0045277">
    <property type="term" value="C:respiratory chain complex IV"/>
    <property type="evidence" value="ECO:0007669"/>
    <property type="project" value="InterPro"/>
</dbReference>
<name>A0A834XL59_APHGI</name>
<dbReference type="Gene3D" id="2.60.11.10">
    <property type="entry name" value="Cytochrome c oxidase, subunit Vb"/>
    <property type="match status" value="1"/>
</dbReference>
<dbReference type="GO" id="GO:0046872">
    <property type="term" value="F:metal ion binding"/>
    <property type="evidence" value="ECO:0007669"/>
    <property type="project" value="UniProtKB-KW"/>
</dbReference>
<dbReference type="InterPro" id="IPR002124">
    <property type="entry name" value="Cyt_c_oxidase_su5b"/>
</dbReference>
<feature type="binding site" evidence="3">
    <location>
        <position position="85"/>
    </location>
    <ligand>
        <name>Zn(2+)</name>
        <dbReference type="ChEBI" id="CHEBI:29105"/>
    </ligand>
</feature>
<dbReference type="GO" id="GO:0005740">
    <property type="term" value="C:mitochondrial envelope"/>
    <property type="evidence" value="ECO:0007669"/>
    <property type="project" value="InterPro"/>
</dbReference>
<dbReference type="PANTHER" id="PTHR10122">
    <property type="entry name" value="CYTOCHROME C OXIDASE SUBUNIT 5B, MITOCHONDRIAL"/>
    <property type="match status" value="1"/>
</dbReference>
<dbReference type="AlphaFoldDB" id="A0A834XL59"/>
<dbReference type="InterPro" id="IPR036972">
    <property type="entry name" value="Cyt_c_oxidase_su5b_sf"/>
</dbReference>
<dbReference type="Pfam" id="PF01215">
    <property type="entry name" value="COX5B"/>
    <property type="match status" value="1"/>
</dbReference>
<organism evidence="4 5">
    <name type="scientific">Aphidius gifuensis</name>
    <name type="common">Parasitoid wasp</name>
    <dbReference type="NCBI Taxonomy" id="684658"/>
    <lineage>
        <taxon>Eukaryota</taxon>
        <taxon>Metazoa</taxon>
        <taxon>Ecdysozoa</taxon>
        <taxon>Arthropoda</taxon>
        <taxon>Hexapoda</taxon>
        <taxon>Insecta</taxon>
        <taxon>Pterygota</taxon>
        <taxon>Neoptera</taxon>
        <taxon>Endopterygota</taxon>
        <taxon>Hymenoptera</taxon>
        <taxon>Apocrita</taxon>
        <taxon>Ichneumonoidea</taxon>
        <taxon>Braconidae</taxon>
        <taxon>Aphidiinae</taxon>
        <taxon>Aphidius</taxon>
    </lineage>
</organism>
<comment type="caution">
    <text evidence="4">The sequence shown here is derived from an EMBL/GenBank/DDBJ whole genome shotgun (WGS) entry which is preliminary data.</text>
</comment>
<dbReference type="CDD" id="cd00924">
    <property type="entry name" value="Cyt_c_Oxidase_Vb"/>
    <property type="match status" value="1"/>
</dbReference>
<gene>
    <name evidence="4" type="ORF">HCN44_007260</name>
</gene>
<evidence type="ECO:0000256" key="1">
    <source>
        <dbReference type="ARBA" id="ARBA00022723"/>
    </source>
</evidence>
<dbReference type="EMBL" id="JACMRX010000005">
    <property type="protein sequence ID" value="KAF7988950.1"/>
    <property type="molecule type" value="Genomic_DNA"/>
</dbReference>
<keyword evidence="2 3" id="KW-0862">Zinc</keyword>
<evidence type="ECO:0000256" key="2">
    <source>
        <dbReference type="ARBA" id="ARBA00022833"/>
    </source>
</evidence>
<reference evidence="4 5" key="1">
    <citation type="submission" date="2020-08" db="EMBL/GenBank/DDBJ databases">
        <title>Aphidius gifuensis genome sequencing and assembly.</title>
        <authorList>
            <person name="Du Z."/>
        </authorList>
    </citation>
    <scope>NUCLEOTIDE SEQUENCE [LARGE SCALE GENOMIC DNA]</scope>
    <source>
        <strain evidence="4">YNYX2018</strain>
        <tissue evidence="4">Adults</tissue>
    </source>
</reference>
<sequence>MASLYGRTILQISRRGLSTSSIKYAKSFPEPLDLATGLEKKELLARIAGNDDPFMLKGKKRGPGTKDQPNLVPSAFDCRIVGCICESDSTSVAWMWLHEGQPKRCDCGHWFQLERKPPIV</sequence>
<dbReference type="SUPFAM" id="SSF57802">
    <property type="entry name" value="Rubredoxin-like"/>
    <property type="match status" value="1"/>
</dbReference>
<feature type="binding site" evidence="3">
    <location>
        <position position="83"/>
    </location>
    <ligand>
        <name>Zn(2+)</name>
        <dbReference type="ChEBI" id="CHEBI:29105"/>
    </ligand>
</feature>
<protein>
    <submittedName>
        <fullName evidence="4">Uncharacterized protein</fullName>
    </submittedName>
</protein>
<accession>A0A834XL59</accession>
<dbReference type="Proteomes" id="UP000639338">
    <property type="component" value="Unassembled WGS sequence"/>
</dbReference>
<dbReference type="PANTHER" id="PTHR10122:SF0">
    <property type="entry name" value="CYTOCHROME C OXIDASE SUBUNIT 5B, ISOFORM A-RELATED"/>
    <property type="match status" value="1"/>
</dbReference>
<evidence type="ECO:0000256" key="3">
    <source>
        <dbReference type="PIRSR" id="PIRSR602124-1"/>
    </source>
</evidence>